<dbReference type="CDD" id="cd03056">
    <property type="entry name" value="GST_N_4"/>
    <property type="match status" value="1"/>
</dbReference>
<dbReference type="SUPFAM" id="SSF52833">
    <property type="entry name" value="Thioredoxin-like"/>
    <property type="match status" value="1"/>
</dbReference>
<dbReference type="Pfam" id="PF00043">
    <property type="entry name" value="GST_C"/>
    <property type="match status" value="1"/>
</dbReference>
<proteinExistence type="predicted"/>
<organism evidence="3 4">
    <name type="scientific">Shewanella holmiensis</name>
    <dbReference type="NCBI Taxonomy" id="2952222"/>
    <lineage>
        <taxon>Bacteria</taxon>
        <taxon>Pseudomonadati</taxon>
        <taxon>Pseudomonadota</taxon>
        <taxon>Gammaproteobacteria</taxon>
        <taxon>Alteromonadales</taxon>
        <taxon>Shewanellaceae</taxon>
        <taxon>Shewanella</taxon>
    </lineage>
</organism>
<dbReference type="InterPro" id="IPR036249">
    <property type="entry name" value="Thioredoxin-like_sf"/>
</dbReference>
<dbReference type="InterPro" id="IPR010987">
    <property type="entry name" value="Glutathione-S-Trfase_C-like"/>
</dbReference>
<dbReference type="RefSeq" id="WP_261298508.1">
    <property type="nucleotide sequence ID" value="NZ_JAMTCD010000011.1"/>
</dbReference>
<dbReference type="AlphaFoldDB" id="A0A9X2WMI5"/>
<dbReference type="Gene3D" id="1.20.1050.10">
    <property type="match status" value="1"/>
</dbReference>
<dbReference type="PANTHER" id="PTHR44051">
    <property type="entry name" value="GLUTATHIONE S-TRANSFERASE-RELATED"/>
    <property type="match status" value="1"/>
</dbReference>
<name>A0A9X2WMI5_9GAMM</name>
<evidence type="ECO:0000313" key="3">
    <source>
        <dbReference type="EMBL" id="MCT7942127.1"/>
    </source>
</evidence>
<dbReference type="Proteomes" id="UP001155546">
    <property type="component" value="Unassembled WGS sequence"/>
</dbReference>
<keyword evidence="4" id="KW-1185">Reference proteome</keyword>
<dbReference type="EMBL" id="JAMTCD010000011">
    <property type="protein sequence ID" value="MCT7942127.1"/>
    <property type="molecule type" value="Genomic_DNA"/>
</dbReference>
<dbReference type="InterPro" id="IPR040079">
    <property type="entry name" value="Glutathione_S-Trfase"/>
</dbReference>
<sequence length="200" mass="22950">MLTVYGDIKSGNCYKVKLVLSLLGIPHHWHDMDILQGDTQDDWYLQKHPFGKIPLIETANGQILSESNAIMGYLAENSALIPNDPFDKAKMYQWMFFEQYSHEPYIAVARFIQYYLGMPEDRLDEYKAIHKKGYKALDLMELTLKNSAFLVGEQFTLADIALFAYTHVAHQGGFDLKNYPSIKQWLTNVEQQSGFVGMIA</sequence>
<accession>A0A9X2WMI5</accession>
<evidence type="ECO:0000259" key="2">
    <source>
        <dbReference type="PROSITE" id="PS50405"/>
    </source>
</evidence>
<dbReference type="SUPFAM" id="SSF47616">
    <property type="entry name" value="GST C-terminal domain-like"/>
    <property type="match status" value="1"/>
</dbReference>
<dbReference type="SFLD" id="SFLDG01151">
    <property type="entry name" value="Main.2:_Nu-like"/>
    <property type="match status" value="1"/>
</dbReference>
<dbReference type="InterPro" id="IPR036282">
    <property type="entry name" value="Glutathione-S-Trfase_C_sf"/>
</dbReference>
<dbReference type="InterPro" id="IPR004045">
    <property type="entry name" value="Glutathione_S-Trfase_N"/>
</dbReference>
<feature type="domain" description="GST N-terminal" evidence="1">
    <location>
        <begin position="1"/>
        <end position="82"/>
    </location>
</feature>
<evidence type="ECO:0000259" key="1">
    <source>
        <dbReference type="PROSITE" id="PS50404"/>
    </source>
</evidence>
<dbReference type="Pfam" id="PF13409">
    <property type="entry name" value="GST_N_2"/>
    <property type="match status" value="1"/>
</dbReference>
<gene>
    <name evidence="3" type="ORF">NE535_10025</name>
</gene>
<dbReference type="PROSITE" id="PS50404">
    <property type="entry name" value="GST_NTER"/>
    <property type="match status" value="1"/>
</dbReference>
<dbReference type="Gene3D" id="3.40.30.10">
    <property type="entry name" value="Glutaredoxin"/>
    <property type="match status" value="1"/>
</dbReference>
<protein>
    <submittedName>
        <fullName evidence="3">Glutathione S-transferase family protein</fullName>
    </submittedName>
</protein>
<evidence type="ECO:0000313" key="4">
    <source>
        <dbReference type="Proteomes" id="UP001155546"/>
    </source>
</evidence>
<dbReference type="PROSITE" id="PS50405">
    <property type="entry name" value="GST_CTER"/>
    <property type="match status" value="1"/>
</dbReference>
<feature type="domain" description="GST C-terminal" evidence="2">
    <location>
        <begin position="84"/>
        <end position="200"/>
    </location>
</feature>
<dbReference type="SFLD" id="SFLDG00358">
    <property type="entry name" value="Main_(cytGST)"/>
    <property type="match status" value="1"/>
</dbReference>
<dbReference type="InterPro" id="IPR004046">
    <property type="entry name" value="GST_C"/>
</dbReference>
<dbReference type="PANTHER" id="PTHR44051:SF2">
    <property type="entry name" value="HYPOTHETICAL GLUTATHIONE S-TRANSFERASE LIKE PROTEIN"/>
    <property type="match status" value="1"/>
</dbReference>
<comment type="caution">
    <text evidence="3">The sequence shown here is derived from an EMBL/GenBank/DDBJ whole genome shotgun (WGS) entry which is preliminary data.</text>
</comment>
<dbReference type="SFLD" id="SFLDS00019">
    <property type="entry name" value="Glutathione_Transferase_(cytos"/>
    <property type="match status" value="1"/>
</dbReference>
<reference evidence="3" key="1">
    <citation type="journal article" date="2023" name="Int. J. Syst. Evol. Microbiol.">
        <title>&lt;i&gt;Shewanella septentrionalis&lt;/i&gt; sp. nov. and &lt;i&gt;Shewanella holmiensis&lt;/i&gt; sp. nov., isolated from Baltic Sea water and sediments.</title>
        <authorList>
            <person name="Martin-Rodriguez A.J."/>
            <person name="Thorell K."/>
            <person name="Joffre E."/>
            <person name="Jensie-Markopoulos S."/>
            <person name="Moore E.R.B."/>
            <person name="Sjoling A."/>
        </authorList>
    </citation>
    <scope>NUCLEOTIDE SEQUENCE</scope>
    <source>
        <strain evidence="3">SP1S2-7</strain>
    </source>
</reference>